<name>A0A9W6QLG5_9PSEU</name>
<comment type="caution">
    <text evidence="1">The sequence shown here is derived from an EMBL/GenBank/DDBJ whole genome shotgun (WGS) entry which is preliminary data.</text>
</comment>
<evidence type="ECO:0000313" key="2">
    <source>
        <dbReference type="Proteomes" id="UP001165042"/>
    </source>
</evidence>
<reference evidence="1" key="1">
    <citation type="submission" date="2023-02" db="EMBL/GenBank/DDBJ databases">
        <title>Actinokineospora globicatena NBRC 15670.</title>
        <authorList>
            <person name="Ichikawa N."/>
            <person name="Sato H."/>
            <person name="Tonouchi N."/>
        </authorList>
    </citation>
    <scope>NUCLEOTIDE SEQUENCE</scope>
    <source>
        <strain evidence="1">NBRC 15670</strain>
    </source>
</reference>
<dbReference type="EMBL" id="BSSD01000003">
    <property type="protein sequence ID" value="GLW91800.1"/>
    <property type="molecule type" value="Genomic_DNA"/>
</dbReference>
<dbReference type="Proteomes" id="UP001165042">
    <property type="component" value="Unassembled WGS sequence"/>
</dbReference>
<dbReference type="RefSeq" id="WP_285610577.1">
    <property type="nucleotide sequence ID" value="NZ_BSSD01000003.1"/>
</dbReference>
<keyword evidence="2" id="KW-1185">Reference proteome</keyword>
<accession>A0A9W6QLG5</accession>
<organism evidence="1 2">
    <name type="scientific">Actinokineospora globicatena</name>
    <dbReference type="NCBI Taxonomy" id="103729"/>
    <lineage>
        <taxon>Bacteria</taxon>
        <taxon>Bacillati</taxon>
        <taxon>Actinomycetota</taxon>
        <taxon>Actinomycetes</taxon>
        <taxon>Pseudonocardiales</taxon>
        <taxon>Pseudonocardiaceae</taxon>
        <taxon>Actinokineospora</taxon>
    </lineage>
</organism>
<dbReference type="AlphaFoldDB" id="A0A9W6QLG5"/>
<evidence type="ECO:0000313" key="1">
    <source>
        <dbReference type="EMBL" id="GLW91800.1"/>
    </source>
</evidence>
<protein>
    <submittedName>
        <fullName evidence="1">Uncharacterized protein</fullName>
    </submittedName>
</protein>
<gene>
    <name evidence="1" type="ORF">Aglo03_26160</name>
</gene>
<sequence>MTNNDSHLDRVRVDSTEDGVTVRAHVEDGILHVTVINERNHWHAVTERHYRLVQIEQQWVEVTE</sequence>
<proteinExistence type="predicted"/>